<sequence length="87" mass="9537">MHFSFFGSVRSLKVGVVWREVQEADGGKTARVRAAAMAHFPGGCSKRNYKGAHTVIQVNLLTFAITAAGYVRRQESVESDETGFNCK</sequence>
<dbReference type="Proteomes" id="UP000024635">
    <property type="component" value="Unassembled WGS sequence"/>
</dbReference>
<keyword evidence="2" id="KW-1185">Reference proteome</keyword>
<comment type="caution">
    <text evidence="1">The sequence shown here is derived from an EMBL/GenBank/DDBJ whole genome shotgun (WGS) entry which is preliminary data.</text>
</comment>
<reference evidence="2" key="1">
    <citation type="journal article" date="2015" name="Nat. Genet.">
        <title>The genome and transcriptome of the zoonotic hookworm Ancylostoma ceylanicum identify infection-specific gene families.</title>
        <authorList>
            <person name="Schwarz E.M."/>
            <person name="Hu Y."/>
            <person name="Antoshechkin I."/>
            <person name="Miller M.M."/>
            <person name="Sternberg P.W."/>
            <person name="Aroian R.V."/>
        </authorList>
    </citation>
    <scope>NUCLEOTIDE SEQUENCE</scope>
    <source>
        <strain evidence="2">HY135</strain>
    </source>
</reference>
<accession>A0A016WDV9</accession>
<organism evidence="1 2">
    <name type="scientific">Ancylostoma ceylanicum</name>
    <dbReference type="NCBI Taxonomy" id="53326"/>
    <lineage>
        <taxon>Eukaryota</taxon>
        <taxon>Metazoa</taxon>
        <taxon>Ecdysozoa</taxon>
        <taxon>Nematoda</taxon>
        <taxon>Chromadorea</taxon>
        <taxon>Rhabditida</taxon>
        <taxon>Rhabditina</taxon>
        <taxon>Rhabditomorpha</taxon>
        <taxon>Strongyloidea</taxon>
        <taxon>Ancylostomatidae</taxon>
        <taxon>Ancylostomatinae</taxon>
        <taxon>Ancylostoma</taxon>
    </lineage>
</organism>
<evidence type="ECO:0000313" key="1">
    <source>
        <dbReference type="EMBL" id="EYC37796.1"/>
    </source>
</evidence>
<proteinExistence type="predicted"/>
<protein>
    <submittedName>
        <fullName evidence="1">Uncharacterized protein</fullName>
    </submittedName>
</protein>
<gene>
    <name evidence="1" type="primary">Acey_s0766.g2178</name>
    <name evidence="1" type="ORF">Y032_0766g2178</name>
</gene>
<name>A0A016WDV9_9BILA</name>
<dbReference type="EMBL" id="JARK01000366">
    <property type="protein sequence ID" value="EYC37796.1"/>
    <property type="molecule type" value="Genomic_DNA"/>
</dbReference>
<dbReference type="AlphaFoldDB" id="A0A016WDV9"/>
<evidence type="ECO:0000313" key="2">
    <source>
        <dbReference type="Proteomes" id="UP000024635"/>
    </source>
</evidence>